<dbReference type="AlphaFoldDB" id="A0A2P5YRK4"/>
<sequence>MCPEKKIECRQYAQSSFCGTLHSPINTPTSGTAHKLISAASSGQLCTLNQPPSHRPPLLHYSTLNQH</sequence>
<reference evidence="1 2" key="1">
    <citation type="submission" date="2015-01" db="EMBL/GenBank/DDBJ databases">
        <title>Genome of allotetraploid Gossypium barbadense reveals genomic plasticity and fiber elongation in cotton evolution.</title>
        <authorList>
            <person name="Chen X."/>
            <person name="Liu X."/>
            <person name="Zhao B."/>
            <person name="Zheng H."/>
            <person name="Hu Y."/>
            <person name="Lu G."/>
            <person name="Yang C."/>
            <person name="Chen J."/>
            <person name="Shan C."/>
            <person name="Zhang L."/>
            <person name="Zhou Y."/>
            <person name="Wang L."/>
            <person name="Guo W."/>
            <person name="Bai Y."/>
            <person name="Ruan J."/>
            <person name="Shangguan X."/>
            <person name="Mao Y."/>
            <person name="Jiang J."/>
            <person name="Zhu Y."/>
            <person name="Lei J."/>
            <person name="Kang H."/>
            <person name="Chen S."/>
            <person name="He X."/>
            <person name="Wang R."/>
            <person name="Wang Y."/>
            <person name="Chen J."/>
            <person name="Wang L."/>
            <person name="Yu S."/>
            <person name="Wang B."/>
            <person name="Wei J."/>
            <person name="Song S."/>
            <person name="Lu X."/>
            <person name="Gao Z."/>
            <person name="Gu W."/>
            <person name="Deng X."/>
            <person name="Ma D."/>
            <person name="Wang S."/>
            <person name="Liang W."/>
            <person name="Fang L."/>
            <person name="Cai C."/>
            <person name="Zhu X."/>
            <person name="Zhou B."/>
            <person name="Zhang Y."/>
            <person name="Chen Z."/>
            <person name="Xu S."/>
            <person name="Zhu R."/>
            <person name="Wang S."/>
            <person name="Zhang T."/>
            <person name="Zhao G."/>
        </authorList>
    </citation>
    <scope>NUCLEOTIDE SEQUENCE [LARGE SCALE GENOMIC DNA]</scope>
    <source>
        <strain evidence="2">cv. Xinhai21</strain>
        <tissue evidence="1">Leaf</tissue>
    </source>
</reference>
<dbReference type="EMBL" id="KZ662858">
    <property type="protein sequence ID" value="PPS18227.1"/>
    <property type="molecule type" value="Genomic_DNA"/>
</dbReference>
<evidence type="ECO:0000313" key="2">
    <source>
        <dbReference type="Proteomes" id="UP000239757"/>
    </source>
</evidence>
<name>A0A2P5YRK4_GOSBA</name>
<proteinExistence type="predicted"/>
<dbReference type="Proteomes" id="UP000239757">
    <property type="component" value="Unassembled WGS sequence"/>
</dbReference>
<protein>
    <submittedName>
        <fullName evidence="1">Uncharacterized protein</fullName>
    </submittedName>
</protein>
<accession>A0A2P5YRK4</accession>
<organism evidence="1 2">
    <name type="scientific">Gossypium barbadense</name>
    <name type="common">Sea Island cotton</name>
    <name type="synonym">Hibiscus barbadensis</name>
    <dbReference type="NCBI Taxonomy" id="3634"/>
    <lineage>
        <taxon>Eukaryota</taxon>
        <taxon>Viridiplantae</taxon>
        <taxon>Streptophyta</taxon>
        <taxon>Embryophyta</taxon>
        <taxon>Tracheophyta</taxon>
        <taxon>Spermatophyta</taxon>
        <taxon>Magnoliopsida</taxon>
        <taxon>eudicotyledons</taxon>
        <taxon>Gunneridae</taxon>
        <taxon>Pentapetalae</taxon>
        <taxon>rosids</taxon>
        <taxon>malvids</taxon>
        <taxon>Malvales</taxon>
        <taxon>Malvaceae</taxon>
        <taxon>Malvoideae</taxon>
        <taxon>Gossypium</taxon>
    </lineage>
</organism>
<evidence type="ECO:0000313" key="1">
    <source>
        <dbReference type="EMBL" id="PPS18227.1"/>
    </source>
</evidence>
<gene>
    <name evidence="1" type="ORF">GOBAR_AA02360</name>
</gene>